<feature type="domain" description="HTH cro/C1-type" evidence="2">
    <location>
        <begin position="27"/>
        <end position="81"/>
    </location>
</feature>
<dbReference type="Gene3D" id="1.10.260.40">
    <property type="entry name" value="lambda repressor-like DNA-binding domains"/>
    <property type="match status" value="1"/>
</dbReference>
<sequence>MSNPAERAHPQAPPRRVLLRSALGESLRRLRLEQGRTLAEVAVTARISMPYLSEVERGLKEVSSEVLAALCAALGIELSELLVAVAFHISANNAAATVLTAHRTAAGRYDVAAPPARRAGDAYALAA</sequence>
<dbReference type="GO" id="GO:0003677">
    <property type="term" value="F:DNA binding"/>
    <property type="evidence" value="ECO:0007669"/>
    <property type="project" value="UniProtKB-KW"/>
</dbReference>
<dbReference type="AlphaFoldDB" id="A0A8J3JFC6"/>
<gene>
    <name evidence="3" type="ORF">Cba03nite_48600</name>
</gene>
<dbReference type="PANTHER" id="PTHR46797:SF1">
    <property type="entry name" value="METHYLPHOSPHONATE SYNTHASE"/>
    <property type="match status" value="1"/>
</dbReference>
<dbReference type="CDD" id="cd00093">
    <property type="entry name" value="HTH_XRE"/>
    <property type="match status" value="1"/>
</dbReference>
<dbReference type="EMBL" id="BONF01000029">
    <property type="protein sequence ID" value="GIF83511.1"/>
    <property type="molecule type" value="Genomic_DNA"/>
</dbReference>
<dbReference type="SUPFAM" id="SSF47413">
    <property type="entry name" value="lambda repressor-like DNA-binding domains"/>
    <property type="match status" value="1"/>
</dbReference>
<organism evidence="3 4">
    <name type="scientific">Catellatospora bangladeshensis</name>
    <dbReference type="NCBI Taxonomy" id="310355"/>
    <lineage>
        <taxon>Bacteria</taxon>
        <taxon>Bacillati</taxon>
        <taxon>Actinomycetota</taxon>
        <taxon>Actinomycetes</taxon>
        <taxon>Micromonosporales</taxon>
        <taxon>Micromonosporaceae</taxon>
        <taxon>Catellatospora</taxon>
    </lineage>
</organism>
<dbReference type="InterPro" id="IPR050807">
    <property type="entry name" value="TransReg_Diox_bact_type"/>
</dbReference>
<dbReference type="Pfam" id="PF13560">
    <property type="entry name" value="HTH_31"/>
    <property type="match status" value="1"/>
</dbReference>
<dbReference type="SMART" id="SM00530">
    <property type="entry name" value="HTH_XRE"/>
    <property type="match status" value="1"/>
</dbReference>
<dbReference type="GO" id="GO:0003700">
    <property type="term" value="F:DNA-binding transcription factor activity"/>
    <property type="evidence" value="ECO:0007669"/>
    <property type="project" value="TreeGrafter"/>
</dbReference>
<evidence type="ECO:0000313" key="4">
    <source>
        <dbReference type="Proteomes" id="UP000601223"/>
    </source>
</evidence>
<comment type="caution">
    <text evidence="3">The sequence shown here is derived from an EMBL/GenBank/DDBJ whole genome shotgun (WGS) entry which is preliminary data.</text>
</comment>
<reference evidence="3 4" key="1">
    <citation type="submission" date="2021-01" db="EMBL/GenBank/DDBJ databases">
        <title>Whole genome shotgun sequence of Catellatospora bangladeshensis NBRC 107357.</title>
        <authorList>
            <person name="Komaki H."/>
            <person name="Tamura T."/>
        </authorList>
    </citation>
    <scope>NUCLEOTIDE SEQUENCE [LARGE SCALE GENOMIC DNA]</scope>
    <source>
        <strain evidence="3 4">NBRC 107357</strain>
    </source>
</reference>
<name>A0A8J3JFC6_9ACTN</name>
<evidence type="ECO:0000256" key="1">
    <source>
        <dbReference type="ARBA" id="ARBA00023125"/>
    </source>
</evidence>
<evidence type="ECO:0000313" key="3">
    <source>
        <dbReference type="EMBL" id="GIF83511.1"/>
    </source>
</evidence>
<accession>A0A8J3JFC6</accession>
<proteinExistence type="predicted"/>
<dbReference type="InterPro" id="IPR010982">
    <property type="entry name" value="Lambda_DNA-bd_dom_sf"/>
</dbReference>
<dbReference type="PANTHER" id="PTHR46797">
    <property type="entry name" value="HTH-TYPE TRANSCRIPTIONAL REGULATOR"/>
    <property type="match status" value="1"/>
</dbReference>
<protein>
    <recommendedName>
        <fullName evidence="2">HTH cro/C1-type domain-containing protein</fullName>
    </recommendedName>
</protein>
<keyword evidence="4" id="KW-1185">Reference proteome</keyword>
<dbReference type="InterPro" id="IPR001387">
    <property type="entry name" value="Cro/C1-type_HTH"/>
</dbReference>
<dbReference type="Proteomes" id="UP000601223">
    <property type="component" value="Unassembled WGS sequence"/>
</dbReference>
<keyword evidence="1" id="KW-0238">DNA-binding</keyword>
<dbReference type="GO" id="GO:0005829">
    <property type="term" value="C:cytosol"/>
    <property type="evidence" value="ECO:0007669"/>
    <property type="project" value="TreeGrafter"/>
</dbReference>
<evidence type="ECO:0000259" key="2">
    <source>
        <dbReference type="PROSITE" id="PS50943"/>
    </source>
</evidence>
<dbReference type="PROSITE" id="PS50943">
    <property type="entry name" value="HTH_CROC1"/>
    <property type="match status" value="1"/>
</dbReference>